<dbReference type="GeneTree" id="ENSGT01150000287083"/>
<evidence type="ECO:0000313" key="1">
    <source>
        <dbReference type="Ensembl" id="ENSSTUP00000080049.1"/>
    </source>
</evidence>
<dbReference type="InParanoid" id="A0A674C992"/>
<organism evidence="1 2">
    <name type="scientific">Salmo trutta</name>
    <name type="common">Brown trout</name>
    <dbReference type="NCBI Taxonomy" id="8032"/>
    <lineage>
        <taxon>Eukaryota</taxon>
        <taxon>Metazoa</taxon>
        <taxon>Chordata</taxon>
        <taxon>Craniata</taxon>
        <taxon>Vertebrata</taxon>
        <taxon>Euteleostomi</taxon>
        <taxon>Actinopterygii</taxon>
        <taxon>Neopterygii</taxon>
        <taxon>Teleostei</taxon>
        <taxon>Protacanthopterygii</taxon>
        <taxon>Salmoniformes</taxon>
        <taxon>Salmonidae</taxon>
        <taxon>Salmoninae</taxon>
        <taxon>Salmo</taxon>
    </lineage>
</organism>
<reference evidence="1" key="2">
    <citation type="submission" date="2025-09" db="UniProtKB">
        <authorList>
            <consortium name="Ensembl"/>
        </authorList>
    </citation>
    <scope>IDENTIFICATION</scope>
</reference>
<dbReference type="Ensembl" id="ENSSTUT00000085206.1">
    <property type="protein sequence ID" value="ENSSTUP00000080049.1"/>
    <property type="gene ID" value="ENSSTUG00000035298.1"/>
</dbReference>
<accession>A0A674C992</accession>
<name>A0A674C992_SALTR</name>
<keyword evidence="2" id="KW-1185">Reference proteome</keyword>
<proteinExistence type="predicted"/>
<reference evidence="1" key="1">
    <citation type="submission" date="2025-08" db="UniProtKB">
        <authorList>
            <consortium name="Ensembl"/>
        </authorList>
    </citation>
    <scope>IDENTIFICATION</scope>
</reference>
<sequence>MNMTRKSRRPMLNRAGSDIIKAKSKVRMPLAPLIRRRMRPIRANRITLKRNSSNNATTTNKKPLKTTENCKSLSSFHITSQCSVNNEILTILISFFCGSVLHHKDLALSHTVC</sequence>
<protein>
    <submittedName>
        <fullName evidence="1">Uncharacterized protein</fullName>
    </submittedName>
</protein>
<evidence type="ECO:0000313" key="2">
    <source>
        <dbReference type="Proteomes" id="UP000472277"/>
    </source>
</evidence>
<dbReference type="AlphaFoldDB" id="A0A674C992"/>
<dbReference type="Proteomes" id="UP000472277">
    <property type="component" value="Chromosome 30"/>
</dbReference>